<dbReference type="NCBIfam" id="TIGR03197">
    <property type="entry name" value="MnmC_Cterm"/>
    <property type="match status" value="1"/>
</dbReference>
<keyword evidence="1 10" id="KW-0963">Cytoplasm</keyword>
<comment type="function">
    <text evidence="10">Catalyzes the last two steps in the biosynthesis of 5-methylaminomethyl-2-thiouridine (mnm(5)s(2)U) at the wobble position (U34) in tRNA. Catalyzes the FAD-dependent demodification of cmnm(5)s(2)U34 to nm(5)s(2)U34, followed by the transfer of a methyl group from S-adenosyl-L-methionine to nm(5)s(2)U34, to form mnm(5)s(2)U34.</text>
</comment>
<keyword evidence="9 10" id="KW-0511">Multifunctional enzyme</keyword>
<evidence type="ECO:0000259" key="11">
    <source>
        <dbReference type="Pfam" id="PF01266"/>
    </source>
</evidence>
<feature type="region of interest" description="tRNA (mnm(5)s(2)U34)-methyltransferase" evidence="10">
    <location>
        <begin position="1"/>
        <end position="260"/>
    </location>
</feature>
<comment type="similarity">
    <text evidence="10">In the C-terminal section; belongs to the DAO family.</text>
</comment>
<dbReference type="GO" id="GO:0002097">
    <property type="term" value="P:tRNA wobble base modification"/>
    <property type="evidence" value="ECO:0007669"/>
    <property type="project" value="UniProtKB-UniRule"/>
</dbReference>
<dbReference type="InterPro" id="IPR047785">
    <property type="entry name" value="tRNA_MNMC2"/>
</dbReference>
<evidence type="ECO:0000256" key="3">
    <source>
        <dbReference type="ARBA" id="ARBA00022630"/>
    </source>
</evidence>
<dbReference type="Gene3D" id="3.50.50.60">
    <property type="entry name" value="FAD/NAD(P)-binding domain"/>
    <property type="match status" value="1"/>
</dbReference>
<dbReference type="SUPFAM" id="SSF51905">
    <property type="entry name" value="FAD/NAD(P)-binding domain"/>
    <property type="match status" value="1"/>
</dbReference>
<dbReference type="NCBIfam" id="NF002481">
    <property type="entry name" value="PRK01747.1-2"/>
    <property type="match status" value="1"/>
</dbReference>
<keyword evidence="4 10" id="KW-0808">Transferase</keyword>
<evidence type="ECO:0000256" key="4">
    <source>
        <dbReference type="ARBA" id="ARBA00022679"/>
    </source>
</evidence>
<organism evidence="13 14">
    <name type="scientific">OM182 bacterium BACL3 MAG-120619-bin3</name>
    <dbReference type="NCBI Taxonomy" id="1655593"/>
    <lineage>
        <taxon>Bacteria</taxon>
        <taxon>Pseudomonadati</taxon>
        <taxon>Pseudomonadota</taxon>
        <taxon>Gammaproteobacteria</taxon>
        <taxon>OMG group</taxon>
        <taxon>OM182 clade</taxon>
    </lineage>
</organism>
<dbReference type="PANTHER" id="PTHR13847:SF283">
    <property type="entry name" value="TRNA 5-METHYLAMINOMETHYL-2-THIOURIDINE BIOSYNTHESIS BIFUNCTIONAL PROTEIN MNMC"/>
    <property type="match status" value="1"/>
</dbReference>
<dbReference type="Pfam" id="PF01266">
    <property type="entry name" value="DAO"/>
    <property type="match status" value="1"/>
</dbReference>
<reference evidence="13 14" key="1">
    <citation type="submission" date="2015-10" db="EMBL/GenBank/DDBJ databases">
        <title>Metagenome-Assembled Genomes uncover a global brackish microbiome.</title>
        <authorList>
            <person name="Hugerth L.W."/>
            <person name="Larsson J."/>
            <person name="Alneberg J."/>
            <person name="Lindh M.V."/>
            <person name="Legrand C."/>
            <person name="Pinhassi J."/>
            <person name="Andersson A.F."/>
        </authorList>
    </citation>
    <scope>NUCLEOTIDE SEQUENCE [LARGE SCALE GENOMIC DNA]</scope>
    <source>
        <strain evidence="13">BACL22 MAG-120619-bin3</strain>
    </source>
</reference>
<dbReference type="InterPro" id="IPR017610">
    <property type="entry name" value="tRNA_S-uridine_synth_MnmC_C"/>
</dbReference>
<gene>
    <name evidence="10" type="primary">mnmC</name>
    <name evidence="13" type="ORF">ABR85_04570</name>
</gene>
<proteinExistence type="inferred from homology"/>
<dbReference type="InterPro" id="IPR006076">
    <property type="entry name" value="FAD-dep_OxRdtase"/>
</dbReference>
<comment type="cofactor">
    <cofactor evidence="10">
        <name>FAD</name>
        <dbReference type="ChEBI" id="CHEBI:57692"/>
    </cofactor>
</comment>
<dbReference type="NCBIfam" id="NF033855">
    <property type="entry name" value="tRNA_MNMC2"/>
    <property type="match status" value="1"/>
</dbReference>
<evidence type="ECO:0000256" key="9">
    <source>
        <dbReference type="ARBA" id="ARBA00023268"/>
    </source>
</evidence>
<evidence type="ECO:0000259" key="12">
    <source>
        <dbReference type="Pfam" id="PF05430"/>
    </source>
</evidence>
<dbReference type="Pfam" id="PF05430">
    <property type="entry name" value="Methyltransf_30"/>
    <property type="match status" value="1"/>
</dbReference>
<keyword evidence="2 10" id="KW-0489">Methyltransferase</keyword>
<dbReference type="GO" id="GO:0016645">
    <property type="term" value="F:oxidoreductase activity, acting on the CH-NH group of donors"/>
    <property type="evidence" value="ECO:0007669"/>
    <property type="project" value="InterPro"/>
</dbReference>
<evidence type="ECO:0000313" key="13">
    <source>
        <dbReference type="EMBL" id="KRO84246.1"/>
    </source>
</evidence>
<dbReference type="GO" id="GO:0004808">
    <property type="term" value="F:tRNA (5-methylaminomethyl-2-thiouridylate)(34)-methyltransferase activity"/>
    <property type="evidence" value="ECO:0007669"/>
    <property type="project" value="UniProtKB-EC"/>
</dbReference>
<dbReference type="GO" id="GO:0005737">
    <property type="term" value="C:cytoplasm"/>
    <property type="evidence" value="ECO:0007669"/>
    <property type="project" value="UniProtKB-SubCell"/>
</dbReference>
<keyword evidence="5 10" id="KW-0949">S-adenosyl-L-methionine</keyword>
<comment type="similarity">
    <text evidence="10">In the N-terminal section; belongs to the methyltransferase superfamily. tRNA (mnm(5)s(2)U34)-methyltransferase family.</text>
</comment>
<dbReference type="GO" id="GO:0050660">
    <property type="term" value="F:flavin adenine dinucleotide binding"/>
    <property type="evidence" value="ECO:0007669"/>
    <property type="project" value="UniProtKB-UniRule"/>
</dbReference>
<dbReference type="InterPro" id="IPR029063">
    <property type="entry name" value="SAM-dependent_MTases_sf"/>
</dbReference>
<evidence type="ECO:0000256" key="6">
    <source>
        <dbReference type="ARBA" id="ARBA00022694"/>
    </source>
</evidence>
<keyword evidence="3 10" id="KW-0285">Flavoprotein</keyword>
<dbReference type="Gene3D" id="3.30.9.10">
    <property type="entry name" value="D-Amino Acid Oxidase, subunit A, domain 2"/>
    <property type="match status" value="1"/>
</dbReference>
<dbReference type="GO" id="GO:0032259">
    <property type="term" value="P:methylation"/>
    <property type="evidence" value="ECO:0007669"/>
    <property type="project" value="UniProtKB-KW"/>
</dbReference>
<dbReference type="PANTHER" id="PTHR13847">
    <property type="entry name" value="SARCOSINE DEHYDROGENASE-RELATED"/>
    <property type="match status" value="1"/>
</dbReference>
<dbReference type="InterPro" id="IPR023032">
    <property type="entry name" value="tRNA_MAMT_biosynth_bifunc_MnmC"/>
</dbReference>
<dbReference type="EMBL" id="LICD01000008">
    <property type="protein sequence ID" value="KRO84246.1"/>
    <property type="molecule type" value="Genomic_DNA"/>
</dbReference>
<comment type="caution">
    <text evidence="13">The sequence shown here is derived from an EMBL/GenBank/DDBJ whole genome shotgun (WGS) entry which is preliminary data.</text>
</comment>
<evidence type="ECO:0000256" key="5">
    <source>
        <dbReference type="ARBA" id="ARBA00022691"/>
    </source>
</evidence>
<dbReference type="EC" id="2.1.1.61" evidence="10"/>
<dbReference type="Gene3D" id="3.40.50.150">
    <property type="entry name" value="Vaccinia Virus protein VP39"/>
    <property type="match status" value="1"/>
</dbReference>
<comment type="catalytic activity">
    <reaction evidence="10">
        <text>5-aminomethyl-2-thiouridine(34) in tRNA + S-adenosyl-L-methionine = 5-methylaminomethyl-2-thiouridine(34) in tRNA + S-adenosyl-L-homocysteine + H(+)</text>
        <dbReference type="Rhea" id="RHEA:19569"/>
        <dbReference type="Rhea" id="RHEA-COMP:10195"/>
        <dbReference type="Rhea" id="RHEA-COMP:10197"/>
        <dbReference type="ChEBI" id="CHEBI:15378"/>
        <dbReference type="ChEBI" id="CHEBI:57856"/>
        <dbReference type="ChEBI" id="CHEBI:59789"/>
        <dbReference type="ChEBI" id="CHEBI:74454"/>
        <dbReference type="ChEBI" id="CHEBI:74455"/>
        <dbReference type="EC" id="2.1.1.61"/>
    </reaction>
</comment>
<comment type="subcellular location">
    <subcellularLocation>
        <location evidence="10">Cytoplasm</location>
    </subcellularLocation>
</comment>
<evidence type="ECO:0000256" key="8">
    <source>
        <dbReference type="ARBA" id="ARBA00023002"/>
    </source>
</evidence>
<dbReference type="InterPro" id="IPR036188">
    <property type="entry name" value="FAD/NAD-bd_sf"/>
</dbReference>
<dbReference type="HAMAP" id="MF_01102">
    <property type="entry name" value="MnmC"/>
    <property type="match status" value="1"/>
</dbReference>
<protein>
    <recommendedName>
        <fullName evidence="10">tRNA 5-methylaminomethyl-2-thiouridine biosynthesis bifunctional protein MnmC</fullName>
        <shortName evidence="10">tRNA mnm(5)s(2)U biosynthesis bifunctional protein</shortName>
    </recommendedName>
    <domain>
        <recommendedName>
            <fullName evidence="10">tRNA (mnm(5)s(2)U34)-methyltransferase</fullName>
            <ecNumber evidence="10">2.1.1.61</ecNumber>
        </recommendedName>
    </domain>
    <domain>
        <recommendedName>
            <fullName evidence="10">FAD-dependent cmnm(5)s(2)U34 oxidoreductase</fullName>
            <ecNumber evidence="10">1.5.-.-</ecNumber>
        </recommendedName>
    </domain>
</protein>
<dbReference type="EC" id="1.5.-.-" evidence="10"/>
<sequence length="732" mass="78364">MASENNTPAGETSKQPATLIVANAQLSWLDTGLPYSLDFDDTYHSSEGAQAESRYLFLDGNRITQRWHEAYESAKRVVDCFTVAELGFGCGLNFLETLQRWTQAHSKPHRLHYVAFEKHPLTHADLTRALEQWPDLAAYSAQLLRQYPEHSAGCHRLYFGNDVTLDLHYGDALQRISAMSRSQETTIDAWYLDGFSPALNPSLWDLEIARAMALHSKEGTTATSYSVAGSARRALIEAGFSVTKRAGFGKKRHSLSAVFEKPASNSPALSGANAPVPSRANAVENRPNLSATVQPKNGTSQTGAARGGYDVLVIGAGLAGCSTAVALGRRGLTVKLIDSAPRPMSGASGIPQLALRPRLFRSAESGASFFLNAYSTARRFYAHLDALGQAAITAWHPSGVVQLSGALNKKQSLTPELVSALYDPRIVRPVNADAASALAGLEVTEGGWYFEGAGWLDPHTLAQNLLAFEKRIVPQFDSEIISISAEAADAATGKPRHWIATDARGNRYQAATVVLCNSHAIDSLAPDLGLRLNTARGQASLIKAETDSAALRCVVSGERSLFPAHNGTQLIAASYRTGSESLATRERNALDDDQNLAGIAAVFTKPLSRMQDGAAAPAVTQAPNEGQSLVAMRSAGEDFLPVVGRAPAVEAVVADLAALRRNAKAEIPTETAYQEGLFVNVGHGSNGVATCPLSAEYLASLICREPLPLDAAEAELISPARFIVRDIKKQTR</sequence>
<evidence type="ECO:0000313" key="14">
    <source>
        <dbReference type="Proteomes" id="UP000051242"/>
    </source>
</evidence>
<evidence type="ECO:0000256" key="2">
    <source>
        <dbReference type="ARBA" id="ARBA00022603"/>
    </source>
</evidence>
<feature type="domain" description="MnmC-like methyltransferase" evidence="12">
    <location>
        <begin position="135"/>
        <end position="258"/>
    </location>
</feature>
<evidence type="ECO:0000256" key="10">
    <source>
        <dbReference type="HAMAP-Rule" id="MF_01102"/>
    </source>
</evidence>
<dbReference type="InterPro" id="IPR008471">
    <property type="entry name" value="MnmC-like_methylTransf"/>
</dbReference>
<name>A0A0R2TB84_9GAMM</name>
<keyword evidence="6 10" id="KW-0819">tRNA processing</keyword>
<evidence type="ECO:0000256" key="1">
    <source>
        <dbReference type="ARBA" id="ARBA00022490"/>
    </source>
</evidence>
<accession>A0A0R2TB84</accession>
<keyword evidence="8 10" id="KW-0560">Oxidoreductase</keyword>
<evidence type="ECO:0000256" key="7">
    <source>
        <dbReference type="ARBA" id="ARBA00022827"/>
    </source>
</evidence>
<feature type="region of interest" description="FAD-dependent cmnm(5)s(2)U34 oxidoreductase" evidence="10">
    <location>
        <begin position="314"/>
        <end position="732"/>
    </location>
</feature>
<dbReference type="AlphaFoldDB" id="A0A0R2TB84"/>
<dbReference type="Proteomes" id="UP000051242">
    <property type="component" value="Unassembled WGS sequence"/>
</dbReference>
<keyword evidence="7 10" id="KW-0274">FAD</keyword>
<feature type="domain" description="FAD dependent oxidoreductase" evidence="11">
    <location>
        <begin position="310"/>
        <end position="701"/>
    </location>
</feature>